<evidence type="ECO:0000259" key="4">
    <source>
        <dbReference type="Pfam" id="PF04112"/>
    </source>
</evidence>
<accession>A8Q0R0</accession>
<evidence type="ECO:0000259" key="5">
    <source>
        <dbReference type="Pfam" id="PF25789"/>
    </source>
</evidence>
<dbReference type="OrthoDB" id="269405at2759"/>
<evidence type="ECO:0000313" key="7">
    <source>
        <dbReference type="Proteomes" id="UP000008837"/>
    </source>
</evidence>
<protein>
    <submittedName>
        <fullName evidence="6">Uncharacterized protein</fullName>
    </submittedName>
</protein>
<gene>
    <name evidence="6" type="ORF">MGL_2069</name>
</gene>
<proteinExistence type="inferred from homology"/>
<dbReference type="RefSeq" id="XP_001731070.1">
    <property type="nucleotide sequence ID" value="XM_001731018.1"/>
</dbReference>
<dbReference type="InterPro" id="IPR057982">
    <property type="entry name" value="TPR_NAA35"/>
</dbReference>
<evidence type="ECO:0000313" key="6">
    <source>
        <dbReference type="EMBL" id="EDP43856.1"/>
    </source>
</evidence>
<dbReference type="PANTHER" id="PTHR21373:SF0">
    <property type="entry name" value="N-ALPHA-ACETYLTRANSFERASE 35, NATC AUXILIARY SUBUNIT"/>
    <property type="match status" value="1"/>
</dbReference>
<dbReference type="PANTHER" id="PTHR21373">
    <property type="entry name" value="GLUCOSE REPRESSIBLE PROTEIN MAK10"/>
    <property type="match status" value="1"/>
</dbReference>
<dbReference type="VEuPathDB" id="FungiDB:MGL_2069"/>
<sequence length="684" mass="76591">MNAMEVMDPVMDAGMAYPQEMIPEKERIEPLPTDAAGASHFAELTWRDVCWVMDRLLACELEWLRGTSLVQTVYTCTFFHKHVLAGTSAYVHWSHSVLSAYVLAVVKTCALQWYELARHHVLDQEDYCSETGGTPFPDAVEPRTIAAQLSEADECVRRVYSHVGEPTAAECISLRLLFRQHWLLCVESLTSDEPSGLDASMHLDECLRIWHAIAQSQCPILDTAMRTAPRHLHSYFDVTLSRALSSHFPLRPVALPDVAHVCAGWHNLMTKHMSIPLRLLASDDVLAWQSLLVCMSLSFQQDHGAPEPLIRSLIPTLLANGSTAMGGTRDLEHLAACLIEAWHPISVQDLQVRLEWHQAPSSSSSLSSVGASAGLGTVSSMLGSFLGRLASCVAQSLAIFVQNRSRQKRSFGKAYTVWMSLLDSATSLNPRVCAVLPAVPPDALVAPVQYMLLVHMEQVIGSGFDLELYDVRERACMYWVLAHLFEEASALGAVHNEWKGSASPGSTWQCYAHSARAQRDLCYAHAILYARTFGPDLSRAQAAFSRRLKWLRRPAWCSQARLHLVTSSEPFDLNLFWASYARWHSDTLSESQWIEPLLELLETSSHHAKQTLELRASDPSALLCRRERRTLDQHVLDTSTALETWVRTHRCAPTPDTWIPSMHPWYATLRSLSQQNEPLSRGPM</sequence>
<feature type="domain" description="NAA35-like TPR repeats" evidence="5">
    <location>
        <begin position="297"/>
        <end position="486"/>
    </location>
</feature>
<dbReference type="Pfam" id="PF25789">
    <property type="entry name" value="TPR_NAA35"/>
    <property type="match status" value="1"/>
</dbReference>
<comment type="subcellular location">
    <subcellularLocation>
        <location evidence="1">Cytoplasm</location>
    </subcellularLocation>
</comment>
<dbReference type="OMA" id="ACELEWL"/>
<comment type="caution">
    <text evidence="6">The sequence shown here is derived from an EMBL/GenBank/DDBJ whole genome shotgun (WGS) entry which is preliminary data.</text>
</comment>
<organism evidence="6 7">
    <name type="scientific">Malassezia globosa (strain ATCC MYA-4612 / CBS 7966)</name>
    <name type="common">Dandruff-associated fungus</name>
    <dbReference type="NCBI Taxonomy" id="425265"/>
    <lineage>
        <taxon>Eukaryota</taxon>
        <taxon>Fungi</taxon>
        <taxon>Dikarya</taxon>
        <taxon>Basidiomycota</taxon>
        <taxon>Ustilaginomycotina</taxon>
        <taxon>Malasseziomycetes</taxon>
        <taxon>Malasseziales</taxon>
        <taxon>Malasseziaceae</taxon>
        <taxon>Malassezia</taxon>
    </lineage>
</organism>
<dbReference type="Proteomes" id="UP000008837">
    <property type="component" value="Unassembled WGS sequence"/>
</dbReference>
<keyword evidence="7" id="KW-1185">Reference proteome</keyword>
<dbReference type="AlphaFoldDB" id="A8Q0R0"/>
<name>A8Q0R0_MALGO</name>
<dbReference type="Pfam" id="PF04112">
    <property type="entry name" value="Mak10"/>
    <property type="match status" value="1"/>
</dbReference>
<dbReference type="InterPro" id="IPR057983">
    <property type="entry name" value="NAA35-like_N"/>
</dbReference>
<dbReference type="FunCoup" id="A8Q0R0">
    <property type="interactions" value="358"/>
</dbReference>
<evidence type="ECO:0000256" key="1">
    <source>
        <dbReference type="ARBA" id="ARBA00004496"/>
    </source>
</evidence>
<dbReference type="GO" id="GO:0031417">
    <property type="term" value="C:NatC complex"/>
    <property type="evidence" value="ECO:0007669"/>
    <property type="project" value="InterPro"/>
</dbReference>
<feature type="domain" description="NAA35-like N-terminal" evidence="4">
    <location>
        <begin position="1"/>
        <end position="144"/>
    </location>
</feature>
<dbReference type="GeneID" id="5855377"/>
<reference evidence="6 7" key="1">
    <citation type="journal article" date="2007" name="Proc. Natl. Acad. Sci. U.S.A.">
        <title>Dandruff-associated Malassezia genomes reveal convergent and divergent virulence traits shared with plant and human fungal pathogens.</title>
        <authorList>
            <person name="Xu J."/>
            <person name="Saunders C.W."/>
            <person name="Hu P."/>
            <person name="Grant R.A."/>
            <person name="Boekhout T."/>
            <person name="Kuramae E.E."/>
            <person name="Kronstad J.W."/>
            <person name="Deangelis Y.M."/>
            <person name="Reeder N.L."/>
            <person name="Johnstone K.R."/>
            <person name="Leland M."/>
            <person name="Fieno A.M."/>
            <person name="Begley W.M."/>
            <person name="Sun Y."/>
            <person name="Lacey M.P."/>
            <person name="Chaudhary T."/>
            <person name="Keough T."/>
            <person name="Chu L."/>
            <person name="Sears R."/>
            <person name="Yuan B."/>
            <person name="Dawson T.L.Jr."/>
        </authorList>
    </citation>
    <scope>NUCLEOTIDE SEQUENCE [LARGE SCALE GENOMIC DNA]</scope>
    <source>
        <strain evidence="7">ATCC MYA-4612 / CBS 7966</strain>
    </source>
</reference>
<dbReference type="InParanoid" id="A8Q0R0"/>
<comment type="similarity">
    <text evidence="2">Belongs to the MAK10 family.</text>
</comment>
<keyword evidence="3" id="KW-0963">Cytoplasm</keyword>
<dbReference type="STRING" id="425265.A8Q0R0"/>
<dbReference type="InterPro" id="IPR007244">
    <property type="entry name" value="Naa35_N"/>
</dbReference>
<dbReference type="EMBL" id="AAYY01000006">
    <property type="protein sequence ID" value="EDP43856.1"/>
    <property type="molecule type" value="Genomic_DNA"/>
</dbReference>
<dbReference type="KEGG" id="mgl:MGL_2069"/>
<evidence type="ECO:0000256" key="3">
    <source>
        <dbReference type="ARBA" id="ARBA00022490"/>
    </source>
</evidence>
<evidence type="ECO:0000256" key="2">
    <source>
        <dbReference type="ARBA" id="ARBA00006289"/>
    </source>
</evidence>